<dbReference type="Proteomes" id="UP000054742">
    <property type="component" value="Unassembled WGS sequence"/>
</dbReference>
<evidence type="ECO:0000313" key="3">
    <source>
        <dbReference type="Proteomes" id="UP000054742"/>
    </source>
</evidence>
<keyword evidence="3" id="KW-1185">Reference proteome</keyword>
<keyword evidence="1" id="KW-1133">Transmembrane helix</keyword>
<gene>
    <name evidence="2" type="ORF">Lbru_2750</name>
</gene>
<name>A0A0W0S3V9_9GAMM</name>
<reference evidence="2 3" key="1">
    <citation type="submission" date="2015-11" db="EMBL/GenBank/DDBJ databases">
        <title>Genomic analysis of 38 Legionella species identifies large and diverse effector repertoires.</title>
        <authorList>
            <person name="Burstein D."/>
            <person name="Amaro F."/>
            <person name="Zusman T."/>
            <person name="Lifshitz Z."/>
            <person name="Cohen O."/>
            <person name="Gilbert J.A."/>
            <person name="Pupko T."/>
            <person name="Shuman H.A."/>
            <person name="Segal G."/>
        </authorList>
    </citation>
    <scope>NUCLEOTIDE SEQUENCE [LARGE SCALE GENOMIC DNA]</scope>
    <source>
        <strain evidence="2 3">ATCC 43878</strain>
    </source>
</reference>
<protein>
    <submittedName>
        <fullName evidence="2">Transmembrane protein</fullName>
    </submittedName>
</protein>
<proteinExistence type="predicted"/>
<organism evidence="2 3">
    <name type="scientific">Legionella brunensis</name>
    <dbReference type="NCBI Taxonomy" id="29422"/>
    <lineage>
        <taxon>Bacteria</taxon>
        <taxon>Pseudomonadati</taxon>
        <taxon>Pseudomonadota</taxon>
        <taxon>Gammaproteobacteria</taxon>
        <taxon>Legionellales</taxon>
        <taxon>Legionellaceae</taxon>
        <taxon>Legionella</taxon>
    </lineage>
</organism>
<evidence type="ECO:0000313" key="2">
    <source>
        <dbReference type="EMBL" id="KTC77857.1"/>
    </source>
</evidence>
<evidence type="ECO:0000256" key="1">
    <source>
        <dbReference type="SAM" id="Phobius"/>
    </source>
</evidence>
<keyword evidence="1" id="KW-0472">Membrane</keyword>
<dbReference type="PATRIC" id="fig|29422.6.peg.2917"/>
<comment type="caution">
    <text evidence="2">The sequence shown here is derived from an EMBL/GenBank/DDBJ whole genome shotgun (WGS) entry which is preliminary data.</text>
</comment>
<accession>A0A0W0S3V9</accession>
<feature type="transmembrane region" description="Helical" evidence="1">
    <location>
        <begin position="29"/>
        <end position="50"/>
    </location>
</feature>
<dbReference type="AlphaFoldDB" id="A0A0W0S3V9"/>
<sequence>MLGWTFVFFAIAGISAIFAFRKPAFTTTYIAKLVFYISLALFIIWLFATIMNSAPPPPRDSVLPI</sequence>
<keyword evidence="1 2" id="KW-0812">Transmembrane</keyword>
<dbReference type="EMBL" id="LNXV01000034">
    <property type="protein sequence ID" value="KTC77857.1"/>
    <property type="molecule type" value="Genomic_DNA"/>
</dbReference>